<organism evidence="2 3">
    <name type="scientific">Tigriopus californicus</name>
    <name type="common">Marine copepod</name>
    <dbReference type="NCBI Taxonomy" id="6832"/>
    <lineage>
        <taxon>Eukaryota</taxon>
        <taxon>Metazoa</taxon>
        <taxon>Ecdysozoa</taxon>
        <taxon>Arthropoda</taxon>
        <taxon>Crustacea</taxon>
        <taxon>Multicrustacea</taxon>
        <taxon>Hexanauplia</taxon>
        <taxon>Copepoda</taxon>
        <taxon>Harpacticoida</taxon>
        <taxon>Harpacticidae</taxon>
        <taxon>Tigriopus</taxon>
    </lineage>
</organism>
<dbReference type="Gene3D" id="1.10.8.20">
    <property type="entry name" value="N-terminal domain of phosphatidylinositol transfer protein sec14p"/>
    <property type="match status" value="1"/>
</dbReference>
<dbReference type="AlphaFoldDB" id="A0A553P5T8"/>
<sequence>MVPKPKSQGGSRSSMALISTAIDRYQWNLSPELETIAREELKETPEKREKGLQTMRQRIGEWPELTQCPTDSVFLLRFLRSQKFDVDKSMKVLERFIQMRDENPDWFKKLDPTEPHIAELTLMADEENTIRGLTYVFYAKGVTLAHVQIWSPSDAAKIFGTCEKNLAIRHRDINLVHLPFGVWAVVEFLKSLLSSKIRNRISTHSDDVKVARKLGIDAVPVELGGSADLSMALMAKAWAQTLLENRDYLLEMDAISLKTKHPAPLEESLGLKKPSTSYWSYLVGGK</sequence>
<dbReference type="Proteomes" id="UP000318571">
    <property type="component" value="Chromosome 3"/>
</dbReference>
<dbReference type="InterPro" id="IPR011074">
    <property type="entry name" value="CRAL/TRIO_N_dom"/>
</dbReference>
<dbReference type="InterPro" id="IPR001251">
    <property type="entry name" value="CRAL-TRIO_dom"/>
</dbReference>
<protein>
    <recommendedName>
        <fullName evidence="1">CRAL-TRIO domain-containing protein</fullName>
    </recommendedName>
</protein>
<evidence type="ECO:0000259" key="1">
    <source>
        <dbReference type="PROSITE" id="PS50191"/>
    </source>
</evidence>
<dbReference type="PANTHER" id="PTHR10174">
    <property type="entry name" value="ALPHA-TOCOPHEROL TRANSFER PROTEIN-RELATED"/>
    <property type="match status" value="1"/>
</dbReference>
<dbReference type="STRING" id="6832.A0A553P5T8"/>
<reference evidence="2 3" key="1">
    <citation type="journal article" date="2018" name="Nat. Ecol. Evol.">
        <title>Genomic signatures of mitonuclear coevolution across populations of Tigriopus californicus.</title>
        <authorList>
            <person name="Barreto F.S."/>
            <person name="Watson E.T."/>
            <person name="Lima T.G."/>
            <person name="Willett C.S."/>
            <person name="Edmands S."/>
            <person name="Li W."/>
            <person name="Burton R.S."/>
        </authorList>
    </citation>
    <scope>NUCLEOTIDE SEQUENCE [LARGE SCALE GENOMIC DNA]</scope>
    <source>
        <strain evidence="2 3">San Diego</strain>
    </source>
</reference>
<dbReference type="SMART" id="SM01100">
    <property type="entry name" value="CRAL_TRIO_N"/>
    <property type="match status" value="1"/>
</dbReference>
<proteinExistence type="predicted"/>
<evidence type="ECO:0000313" key="3">
    <source>
        <dbReference type="Proteomes" id="UP000318571"/>
    </source>
</evidence>
<dbReference type="PANTHER" id="PTHR10174:SF208">
    <property type="entry name" value="CRAL-TRIO DOMAIN-CONTAINING PROTEIN DDB_G0278031"/>
    <property type="match status" value="1"/>
</dbReference>
<dbReference type="SUPFAM" id="SSF46938">
    <property type="entry name" value="CRAL/TRIO N-terminal domain"/>
    <property type="match status" value="1"/>
</dbReference>
<dbReference type="GO" id="GO:0016020">
    <property type="term" value="C:membrane"/>
    <property type="evidence" value="ECO:0007669"/>
    <property type="project" value="TreeGrafter"/>
</dbReference>
<dbReference type="Pfam" id="PF00650">
    <property type="entry name" value="CRAL_TRIO"/>
    <property type="match status" value="1"/>
</dbReference>
<dbReference type="Gene3D" id="3.40.525.10">
    <property type="entry name" value="CRAL-TRIO lipid binding domain"/>
    <property type="match status" value="1"/>
</dbReference>
<accession>A0A553P5T8</accession>
<dbReference type="EMBL" id="VCGU01000007">
    <property type="protein sequence ID" value="TRY73048.1"/>
    <property type="molecule type" value="Genomic_DNA"/>
</dbReference>
<dbReference type="InterPro" id="IPR036865">
    <property type="entry name" value="CRAL-TRIO_dom_sf"/>
</dbReference>
<dbReference type="InterPro" id="IPR036273">
    <property type="entry name" value="CRAL/TRIO_N_dom_sf"/>
</dbReference>
<dbReference type="GO" id="GO:1902936">
    <property type="term" value="F:phosphatidylinositol bisphosphate binding"/>
    <property type="evidence" value="ECO:0007669"/>
    <property type="project" value="TreeGrafter"/>
</dbReference>
<gene>
    <name evidence="2" type="ORF">TCAL_05830</name>
</gene>
<comment type="caution">
    <text evidence="2">The sequence shown here is derived from an EMBL/GenBank/DDBJ whole genome shotgun (WGS) entry which is preliminary data.</text>
</comment>
<feature type="domain" description="CRAL-TRIO" evidence="1">
    <location>
        <begin position="73"/>
        <end position="231"/>
    </location>
</feature>
<dbReference type="Pfam" id="PF03765">
    <property type="entry name" value="CRAL_TRIO_N"/>
    <property type="match status" value="1"/>
</dbReference>
<dbReference type="SUPFAM" id="SSF52087">
    <property type="entry name" value="CRAL/TRIO domain"/>
    <property type="match status" value="1"/>
</dbReference>
<name>A0A553P5T8_TIGCA</name>
<dbReference type="OMA" id="RSRIHCH"/>
<evidence type="ECO:0000313" key="2">
    <source>
        <dbReference type="EMBL" id="TRY73048.1"/>
    </source>
</evidence>
<dbReference type="PROSITE" id="PS50191">
    <property type="entry name" value="CRAL_TRIO"/>
    <property type="match status" value="1"/>
</dbReference>
<keyword evidence="3" id="KW-1185">Reference proteome</keyword>